<sequence>MSCCPPSCATPTCPKPCCPSPCCPPCGYPTGGLGKLGCCPSPCGPSSCCGSSTSARCLGLTSGASVSCINQIPPSEVTIQPPPCVVTIPGPVLLPPVSLSVWEGTQPVPAAPLVVASAIKQKGECRKNGNEMAT</sequence>
<reference evidence="1" key="1">
    <citation type="submission" date="2007-05" db="EMBL/GenBank/DDBJ databases">
        <title>Gene expression analysis of adhesive pads of gecko digits indicates large-scale production of cysteine-rich and glycine-rich beta-keratins.</title>
        <authorList>
            <person name="Keiper-Hrynko N.M."/>
            <person name="Ganzke T.S."/>
            <person name="Hallahan D.L."/>
            <person name="Toni M."/>
            <person name="Dalla Valle L."/>
            <person name="Alibardi L."/>
        </authorList>
    </citation>
    <scope>NUCLEOTIDE SEQUENCE</scope>
    <source>
        <tissue evidence="1">Adhesive pad epidermis</tissue>
    </source>
</reference>
<organism evidence="1">
    <name type="scientific">Gekko gecko</name>
    <name type="common">Tokay gecko</name>
    <dbReference type="NCBI Taxonomy" id="36310"/>
    <lineage>
        <taxon>Eukaryota</taxon>
        <taxon>Metazoa</taxon>
        <taxon>Chordata</taxon>
        <taxon>Craniata</taxon>
        <taxon>Vertebrata</taxon>
        <taxon>Euteleostomi</taxon>
        <taxon>Lepidosauria</taxon>
        <taxon>Squamata</taxon>
        <taxon>Bifurcata</taxon>
        <taxon>Gekkota</taxon>
        <taxon>Gekkonidae</taxon>
        <taxon>Gekkoninae</taxon>
        <taxon>Gekko</taxon>
    </lineage>
</organism>
<dbReference type="AlphaFoldDB" id="B4X9R1"/>
<dbReference type="EMBL" id="EF601709">
    <property type="protein sequence ID" value="ABU98599.1"/>
    <property type="molecule type" value="mRNA"/>
</dbReference>
<proteinExistence type="evidence at transcript level"/>
<dbReference type="GO" id="GO:0005882">
    <property type="term" value="C:intermediate filament"/>
    <property type="evidence" value="ECO:0007669"/>
    <property type="project" value="UniProtKB-KW"/>
</dbReference>
<keyword evidence="1" id="KW-0416">Keratin</keyword>
<protein>
    <submittedName>
        <fullName evidence="1">Beta-keratin 8</fullName>
    </submittedName>
</protein>
<name>B4X9R1_GEKGE</name>
<evidence type="ECO:0000313" key="1">
    <source>
        <dbReference type="EMBL" id="ABU98599.1"/>
    </source>
</evidence>
<accession>B4X9R1</accession>